<dbReference type="PANTHER" id="PTHR31286:SF180">
    <property type="entry name" value="OS10G0362600 PROTEIN"/>
    <property type="match status" value="1"/>
</dbReference>
<name>A0A2U1QAP8_ARTAN</name>
<evidence type="ECO:0000256" key="1">
    <source>
        <dbReference type="SAM" id="MobiDB-lite"/>
    </source>
</evidence>
<dbReference type="EMBL" id="PKPP01000267">
    <property type="protein sequence ID" value="PWA95080.1"/>
    <property type="molecule type" value="Genomic_DNA"/>
</dbReference>
<feature type="region of interest" description="Disordered" evidence="1">
    <location>
        <begin position="559"/>
        <end position="593"/>
    </location>
</feature>
<reference evidence="2 3" key="1">
    <citation type="journal article" date="2018" name="Mol. Plant">
        <title>The genome of Artemisia annua provides insight into the evolution of Asteraceae family and artemisinin biosynthesis.</title>
        <authorList>
            <person name="Shen Q."/>
            <person name="Zhang L."/>
            <person name="Liao Z."/>
            <person name="Wang S."/>
            <person name="Yan T."/>
            <person name="Shi P."/>
            <person name="Liu M."/>
            <person name="Fu X."/>
            <person name="Pan Q."/>
            <person name="Wang Y."/>
            <person name="Lv Z."/>
            <person name="Lu X."/>
            <person name="Zhang F."/>
            <person name="Jiang W."/>
            <person name="Ma Y."/>
            <person name="Chen M."/>
            <person name="Hao X."/>
            <person name="Li L."/>
            <person name="Tang Y."/>
            <person name="Lv G."/>
            <person name="Zhou Y."/>
            <person name="Sun X."/>
            <person name="Brodelius P.E."/>
            <person name="Rose J.K.C."/>
            <person name="Tang K."/>
        </authorList>
    </citation>
    <scope>NUCLEOTIDE SEQUENCE [LARGE SCALE GENOMIC DNA]</scope>
    <source>
        <strain evidence="3">cv. Huhao1</strain>
        <tissue evidence="2">Leaf</tissue>
    </source>
</reference>
<evidence type="ECO:0000313" key="3">
    <source>
        <dbReference type="Proteomes" id="UP000245207"/>
    </source>
</evidence>
<sequence length="593" mass="63373">MLEPDPTASSMDPPPKPSDEFVQPKKSNKPNVSNKSRNIKKNLKKNSFKGAGRAKSVGDLDAASEGMDSMEGVEKGFGDTSEDPLISKGVSQVSSVGNVSGGMMDSEGSVDAVNGSKVADVGIMEAGSTTEMSNGKNSNANVSNIDVEMPVPVHLNPILNPDIGGKGLNNDNVRNVGVGGTVGNSGGANPSVQASENQCGHANIDSAKAAATGAYTRTTLSFASALQNMVDNGSNKLRLYPLSVNEEATFARVLVEVDAAKGLPGCIEVCYKSLGKSTSLGVEYAWSPPVCSHCKVFGHSFEACTKRELTEDEVAKMNEINAQQAHKASGGVKADDTWKTVSYKKAVNNGDDSNQNFNYQFANRGPYNTRSYAARGRGGFTGRGGYKNVQKGENSKSASTQNEPVMNKSSDENGGFESVAKKNKTTVRRMLKRRMLVSKKSKLRIDVSMVEEHADGNGDGKGVDSSSSIQVLKKKIVDLEKEIVEGNRNIGSTANNRAKDMVEERIKKTGQSSNVALSGLYDEMYREELVSYKKAVNNGDDSNQNFNYQFANRGPYNTRSYAARGRGGFTGRGGYKNVQKGENSKSASTQNEL</sequence>
<comment type="caution">
    <text evidence="2">The sequence shown here is derived from an EMBL/GenBank/DDBJ whole genome shotgun (WGS) entry which is preliminary data.</text>
</comment>
<dbReference type="AlphaFoldDB" id="A0A2U1QAP8"/>
<gene>
    <name evidence="2" type="ORF">CTI12_AA010910</name>
</gene>
<organism evidence="2 3">
    <name type="scientific">Artemisia annua</name>
    <name type="common">Sweet wormwood</name>
    <dbReference type="NCBI Taxonomy" id="35608"/>
    <lineage>
        <taxon>Eukaryota</taxon>
        <taxon>Viridiplantae</taxon>
        <taxon>Streptophyta</taxon>
        <taxon>Embryophyta</taxon>
        <taxon>Tracheophyta</taxon>
        <taxon>Spermatophyta</taxon>
        <taxon>Magnoliopsida</taxon>
        <taxon>eudicotyledons</taxon>
        <taxon>Gunneridae</taxon>
        <taxon>Pentapetalae</taxon>
        <taxon>asterids</taxon>
        <taxon>campanulids</taxon>
        <taxon>Asterales</taxon>
        <taxon>Asteraceae</taxon>
        <taxon>Asteroideae</taxon>
        <taxon>Anthemideae</taxon>
        <taxon>Artemisiinae</taxon>
        <taxon>Artemisia</taxon>
    </lineage>
</organism>
<feature type="compositionally biased region" description="Polar residues" evidence="1">
    <location>
        <begin position="391"/>
        <end position="408"/>
    </location>
</feature>
<feature type="region of interest" description="Disordered" evidence="1">
    <location>
        <begin position="1"/>
        <end position="63"/>
    </location>
</feature>
<feature type="compositionally biased region" description="Gly residues" evidence="1">
    <location>
        <begin position="565"/>
        <end position="574"/>
    </location>
</feature>
<evidence type="ECO:0000313" key="2">
    <source>
        <dbReference type="EMBL" id="PWA95080.1"/>
    </source>
</evidence>
<feature type="compositionally biased region" description="Polar residues" evidence="1">
    <location>
        <begin position="580"/>
        <end position="593"/>
    </location>
</feature>
<feature type="compositionally biased region" description="Basic residues" evidence="1">
    <location>
        <begin position="37"/>
        <end position="47"/>
    </location>
</feature>
<dbReference type="PANTHER" id="PTHR31286">
    <property type="entry name" value="GLYCINE-RICH CELL WALL STRUCTURAL PROTEIN 1.8-LIKE"/>
    <property type="match status" value="1"/>
</dbReference>
<keyword evidence="3" id="KW-1185">Reference proteome</keyword>
<protein>
    <recommendedName>
        <fullName evidence="4">Zinc knuckle CX2CX4HX4C</fullName>
    </recommendedName>
</protein>
<evidence type="ECO:0008006" key="4">
    <source>
        <dbReference type="Google" id="ProtNLM"/>
    </source>
</evidence>
<feature type="region of interest" description="Disordered" evidence="1">
    <location>
        <begin position="379"/>
        <end position="417"/>
    </location>
</feature>
<accession>A0A2U1QAP8</accession>
<dbReference type="InterPro" id="IPR040256">
    <property type="entry name" value="At4g02000-like"/>
</dbReference>
<dbReference type="Proteomes" id="UP000245207">
    <property type="component" value="Unassembled WGS sequence"/>
</dbReference>
<proteinExistence type="predicted"/>